<evidence type="ECO:0000313" key="4">
    <source>
        <dbReference type="Proteomes" id="UP000230423"/>
    </source>
</evidence>
<dbReference type="AlphaFoldDB" id="A0A2G9UGZ9"/>
<dbReference type="InterPro" id="IPR001202">
    <property type="entry name" value="WW_dom"/>
</dbReference>
<dbReference type="GO" id="GO:0045292">
    <property type="term" value="P:mRNA cis splicing, via spliceosome"/>
    <property type="evidence" value="ECO:0007669"/>
    <property type="project" value="InterPro"/>
</dbReference>
<reference evidence="3 4" key="1">
    <citation type="submission" date="2015-09" db="EMBL/GenBank/DDBJ databases">
        <title>Draft genome of the parasitic nematode Teladorsagia circumcincta isolate WARC Sus (inbred).</title>
        <authorList>
            <person name="Mitreva M."/>
        </authorList>
    </citation>
    <scope>NUCLEOTIDE SEQUENCE [LARGE SCALE GENOMIC DNA]</scope>
    <source>
        <strain evidence="3 4">S</strain>
    </source>
</reference>
<dbReference type="GO" id="GO:0071004">
    <property type="term" value="C:U2-type prespliceosome"/>
    <property type="evidence" value="ECO:0007669"/>
    <property type="project" value="TreeGrafter"/>
</dbReference>
<dbReference type="PANTHER" id="PTHR11864">
    <property type="entry name" value="PRE-MRNA-PROCESSING PROTEIN PRP40"/>
    <property type="match status" value="1"/>
</dbReference>
<feature type="domain" description="WW" evidence="2">
    <location>
        <begin position="97"/>
        <end position="130"/>
    </location>
</feature>
<dbReference type="GO" id="GO:0003723">
    <property type="term" value="F:RNA binding"/>
    <property type="evidence" value="ECO:0007669"/>
    <property type="project" value="TreeGrafter"/>
</dbReference>
<dbReference type="OrthoDB" id="187617at2759"/>
<dbReference type="Proteomes" id="UP000230423">
    <property type="component" value="Unassembled WGS sequence"/>
</dbReference>
<dbReference type="InterPro" id="IPR036020">
    <property type="entry name" value="WW_dom_sf"/>
</dbReference>
<evidence type="ECO:0000256" key="1">
    <source>
        <dbReference type="SAM" id="MobiDB-lite"/>
    </source>
</evidence>
<sequence length="198" mass="21601">MLPGFGFPLLNVNPGLVAGQQLLLNANALQRVMVSTPNSYMSDFPVMVSTPNTQYVSVPLPNAAPHSGRPTPMLVPPGMAGEDGNSESPQAHSAPPSTQECPWTKHETADGRVYYYNKVTKESSWNKPDELKTPQERQAIVLKRSTPTATSANGIWKEYKTSEGRAYYYNTITKETTWTKPEGFNAPAPTATTPATTE</sequence>
<dbReference type="Gene3D" id="2.20.70.10">
    <property type="match status" value="2"/>
</dbReference>
<dbReference type="EMBL" id="KZ346625">
    <property type="protein sequence ID" value="PIO69515.1"/>
    <property type="molecule type" value="Genomic_DNA"/>
</dbReference>
<gene>
    <name evidence="3" type="ORF">TELCIR_08661</name>
</gene>
<feature type="compositionally biased region" description="Low complexity" evidence="1">
    <location>
        <begin position="186"/>
        <end position="198"/>
    </location>
</feature>
<dbReference type="PROSITE" id="PS01159">
    <property type="entry name" value="WW_DOMAIN_1"/>
    <property type="match status" value="2"/>
</dbReference>
<feature type="region of interest" description="Disordered" evidence="1">
    <location>
        <begin position="179"/>
        <end position="198"/>
    </location>
</feature>
<feature type="domain" description="WW" evidence="2">
    <location>
        <begin position="156"/>
        <end position="183"/>
    </location>
</feature>
<dbReference type="PANTHER" id="PTHR11864:SF0">
    <property type="entry name" value="PRP40 PRE-MRNA PROCESSING FACTOR 40 HOMOLOG A (YEAST)"/>
    <property type="match status" value="1"/>
</dbReference>
<dbReference type="InterPro" id="IPR039726">
    <property type="entry name" value="Prp40-like"/>
</dbReference>
<dbReference type="CDD" id="cd00201">
    <property type="entry name" value="WW"/>
    <property type="match status" value="2"/>
</dbReference>
<feature type="region of interest" description="Disordered" evidence="1">
    <location>
        <begin position="75"/>
        <end position="106"/>
    </location>
</feature>
<protein>
    <submittedName>
        <fullName evidence="3">WW domain protein</fullName>
    </submittedName>
</protein>
<accession>A0A2G9UGZ9</accession>
<keyword evidence="4" id="KW-1185">Reference proteome</keyword>
<feature type="compositionally biased region" description="Polar residues" evidence="1">
    <location>
        <begin position="86"/>
        <end position="101"/>
    </location>
</feature>
<dbReference type="SUPFAM" id="SSF51045">
    <property type="entry name" value="WW domain"/>
    <property type="match status" value="2"/>
</dbReference>
<evidence type="ECO:0000313" key="3">
    <source>
        <dbReference type="EMBL" id="PIO69515.1"/>
    </source>
</evidence>
<dbReference type="Pfam" id="PF00397">
    <property type="entry name" value="WW"/>
    <property type="match status" value="2"/>
</dbReference>
<feature type="non-terminal residue" evidence="3">
    <location>
        <position position="198"/>
    </location>
</feature>
<dbReference type="SMART" id="SM00456">
    <property type="entry name" value="WW"/>
    <property type="match status" value="2"/>
</dbReference>
<evidence type="ECO:0000259" key="2">
    <source>
        <dbReference type="PROSITE" id="PS50020"/>
    </source>
</evidence>
<dbReference type="GO" id="GO:0005685">
    <property type="term" value="C:U1 snRNP"/>
    <property type="evidence" value="ECO:0007669"/>
    <property type="project" value="TreeGrafter"/>
</dbReference>
<name>A0A2G9UGZ9_TELCI</name>
<dbReference type="PROSITE" id="PS50020">
    <property type="entry name" value="WW_DOMAIN_2"/>
    <property type="match status" value="2"/>
</dbReference>
<proteinExistence type="predicted"/>
<organism evidence="3 4">
    <name type="scientific">Teladorsagia circumcincta</name>
    <name type="common">Brown stomach worm</name>
    <name type="synonym">Ostertagia circumcincta</name>
    <dbReference type="NCBI Taxonomy" id="45464"/>
    <lineage>
        <taxon>Eukaryota</taxon>
        <taxon>Metazoa</taxon>
        <taxon>Ecdysozoa</taxon>
        <taxon>Nematoda</taxon>
        <taxon>Chromadorea</taxon>
        <taxon>Rhabditida</taxon>
        <taxon>Rhabditina</taxon>
        <taxon>Rhabditomorpha</taxon>
        <taxon>Strongyloidea</taxon>
        <taxon>Trichostrongylidae</taxon>
        <taxon>Teladorsagia</taxon>
    </lineage>
</organism>